<evidence type="ECO:0000256" key="2">
    <source>
        <dbReference type="ARBA" id="ARBA00022481"/>
    </source>
</evidence>
<feature type="region of interest" description="Disordered" evidence="21">
    <location>
        <begin position="1803"/>
        <end position="1828"/>
    </location>
</feature>
<dbReference type="GO" id="GO:0003713">
    <property type="term" value="F:transcription coactivator activity"/>
    <property type="evidence" value="ECO:0007669"/>
    <property type="project" value="TreeGrafter"/>
</dbReference>
<evidence type="ECO:0000256" key="18">
    <source>
        <dbReference type="ARBA" id="ARBA00049353"/>
    </source>
</evidence>
<dbReference type="PROSITE" id="PS50089">
    <property type="entry name" value="ZF_RING_2"/>
    <property type="match status" value="1"/>
</dbReference>
<feature type="compositionally biased region" description="Low complexity" evidence="21">
    <location>
        <begin position="865"/>
        <end position="878"/>
    </location>
</feature>
<dbReference type="GO" id="GO:0008270">
    <property type="term" value="F:zinc ion binding"/>
    <property type="evidence" value="ECO:0007669"/>
    <property type="project" value="UniProtKB-KW"/>
</dbReference>
<dbReference type="InterPro" id="IPR001965">
    <property type="entry name" value="Znf_PHD"/>
</dbReference>
<dbReference type="CDD" id="cd22026">
    <property type="entry name" value="HMG-box_KMT2C"/>
    <property type="match status" value="1"/>
</dbReference>
<evidence type="ECO:0000256" key="21">
    <source>
        <dbReference type="SAM" id="MobiDB-lite"/>
    </source>
</evidence>
<dbReference type="PROSITE" id="PS00354">
    <property type="entry name" value="HMGI_Y"/>
    <property type="match status" value="1"/>
</dbReference>
<feature type="region of interest" description="Disordered" evidence="21">
    <location>
        <begin position="3144"/>
        <end position="3187"/>
    </location>
</feature>
<dbReference type="InterPro" id="IPR034732">
    <property type="entry name" value="EPHD"/>
</dbReference>
<feature type="region of interest" description="Disordered" evidence="21">
    <location>
        <begin position="4998"/>
        <end position="5024"/>
    </location>
</feature>
<feature type="compositionally biased region" description="Polar residues" evidence="21">
    <location>
        <begin position="2558"/>
        <end position="2568"/>
    </location>
</feature>
<dbReference type="Pfam" id="PF13771">
    <property type="entry name" value="zf-HC5HC2H"/>
    <property type="match status" value="2"/>
</dbReference>
<feature type="region of interest" description="Disordered" evidence="21">
    <location>
        <begin position="2224"/>
        <end position="2626"/>
    </location>
</feature>
<feature type="region of interest" description="Disordered" evidence="21">
    <location>
        <begin position="4504"/>
        <end position="4534"/>
    </location>
</feature>
<feature type="compositionally biased region" description="Gly residues" evidence="21">
    <location>
        <begin position="3924"/>
        <end position="3933"/>
    </location>
</feature>
<feature type="region of interest" description="Disordered" evidence="21">
    <location>
        <begin position="1953"/>
        <end position="2200"/>
    </location>
</feature>
<feature type="compositionally biased region" description="Acidic residues" evidence="21">
    <location>
        <begin position="73"/>
        <end position="86"/>
    </location>
</feature>
<feature type="region of interest" description="Disordered" evidence="21">
    <location>
        <begin position="3734"/>
        <end position="3863"/>
    </location>
</feature>
<feature type="compositionally biased region" description="Polar residues" evidence="21">
    <location>
        <begin position="945"/>
        <end position="955"/>
    </location>
</feature>
<feature type="domain" description="PHD-type" evidence="22">
    <location>
        <begin position="475"/>
        <end position="544"/>
    </location>
</feature>
<keyword evidence="9 19" id="KW-0863">Zinc-finger</keyword>
<keyword evidence="5" id="KW-0808">Transferase</keyword>
<dbReference type="PANTHER" id="PTHR45888:SF1">
    <property type="entry name" value="HISTONE-LYSINE N-METHYLTRANSFERASE 2C"/>
    <property type="match status" value="1"/>
</dbReference>
<keyword evidence="15" id="KW-0804">Transcription</keyword>
<keyword evidence="10" id="KW-0862">Zinc</keyword>
<feature type="region of interest" description="Disordered" evidence="21">
    <location>
        <begin position="1612"/>
        <end position="1660"/>
    </location>
</feature>
<feature type="domain" description="Post-SET" evidence="25">
    <location>
        <begin position="5165"/>
        <end position="5181"/>
    </location>
</feature>
<feature type="domain" description="PHD-type" evidence="22">
    <location>
        <begin position="1228"/>
        <end position="1283"/>
    </location>
</feature>
<feature type="region of interest" description="Disordered" evidence="21">
    <location>
        <begin position="665"/>
        <end position="1069"/>
    </location>
</feature>
<dbReference type="GO" id="GO:0140945">
    <property type="term" value="F:histone H3K4 monomethyltransferase activity"/>
    <property type="evidence" value="ECO:0007669"/>
    <property type="project" value="UniProtKB-EC"/>
</dbReference>
<name>A0AAZ3PHZ7_ONCTS</name>
<dbReference type="PROSITE" id="PS51543">
    <property type="entry name" value="FYRC"/>
    <property type="match status" value="1"/>
</dbReference>
<dbReference type="InterPro" id="IPR003889">
    <property type="entry name" value="FYrich_C"/>
</dbReference>
<dbReference type="GO" id="GO:0044666">
    <property type="term" value="C:MLL3/4 complex"/>
    <property type="evidence" value="ECO:0007669"/>
    <property type="project" value="InterPro"/>
</dbReference>
<evidence type="ECO:0000256" key="13">
    <source>
        <dbReference type="ARBA" id="ARBA00023015"/>
    </source>
</evidence>
<dbReference type="CDD" id="cd15509">
    <property type="entry name" value="PHD1_KMT2C_like"/>
    <property type="match status" value="1"/>
</dbReference>
<dbReference type="EC" id="2.1.1.364" evidence="17"/>
<feature type="compositionally biased region" description="Polar residues" evidence="21">
    <location>
        <begin position="1059"/>
        <end position="1069"/>
    </location>
</feature>
<evidence type="ECO:0000256" key="7">
    <source>
        <dbReference type="ARBA" id="ARBA00022723"/>
    </source>
</evidence>
<feature type="region of interest" description="Disordered" evidence="21">
    <location>
        <begin position="1375"/>
        <end position="1491"/>
    </location>
</feature>
<feature type="region of interest" description="Disordered" evidence="21">
    <location>
        <begin position="4554"/>
        <end position="4580"/>
    </location>
</feature>
<dbReference type="PROSITE" id="PS51542">
    <property type="entry name" value="FYRN"/>
    <property type="match status" value="1"/>
</dbReference>
<feature type="compositionally biased region" description="Basic residues" evidence="21">
    <location>
        <begin position="59"/>
        <end position="68"/>
    </location>
</feature>
<evidence type="ECO:0000256" key="19">
    <source>
        <dbReference type="PROSITE-ProRule" id="PRU00175"/>
    </source>
</evidence>
<protein>
    <recommendedName>
        <fullName evidence="17">[histone H3]-lysine(4) N-methyltransferase</fullName>
        <ecNumber evidence="17">2.1.1.364</ecNumber>
    </recommendedName>
</protein>
<dbReference type="Proteomes" id="UP000694402">
    <property type="component" value="Unassembled WGS sequence"/>
</dbReference>
<feature type="compositionally biased region" description="Polar residues" evidence="21">
    <location>
        <begin position="3548"/>
        <end position="3562"/>
    </location>
</feature>
<feature type="compositionally biased region" description="Polar residues" evidence="21">
    <location>
        <begin position="2519"/>
        <end position="2530"/>
    </location>
</feature>
<feature type="compositionally biased region" description="Basic and acidic residues" evidence="21">
    <location>
        <begin position="852"/>
        <end position="862"/>
    </location>
</feature>
<feature type="compositionally biased region" description="Polar residues" evidence="21">
    <location>
        <begin position="771"/>
        <end position="788"/>
    </location>
</feature>
<dbReference type="Pfam" id="PF00856">
    <property type="entry name" value="SET"/>
    <property type="match status" value="1"/>
</dbReference>
<feature type="region of interest" description="Disordered" evidence="21">
    <location>
        <begin position="178"/>
        <end position="239"/>
    </location>
</feature>
<feature type="compositionally biased region" description="Polar residues" evidence="21">
    <location>
        <begin position="2902"/>
        <end position="2916"/>
    </location>
</feature>
<reference evidence="27" key="3">
    <citation type="submission" date="2025-09" db="UniProtKB">
        <authorList>
            <consortium name="Ensembl"/>
        </authorList>
    </citation>
    <scope>IDENTIFICATION</scope>
</reference>
<dbReference type="GeneTree" id="ENSGT00940000155281"/>
<dbReference type="PANTHER" id="PTHR45888">
    <property type="entry name" value="HL01030P-RELATED"/>
    <property type="match status" value="1"/>
</dbReference>
<dbReference type="FunFam" id="1.10.30.10:FF:000009">
    <property type="entry name" value="Histone-lysine N-methyltransferase"/>
    <property type="match status" value="1"/>
</dbReference>
<feature type="compositionally biased region" description="Polar residues" evidence="21">
    <location>
        <begin position="2117"/>
        <end position="2126"/>
    </location>
</feature>
<feature type="region of interest" description="Disordered" evidence="21">
    <location>
        <begin position="2902"/>
        <end position="2923"/>
    </location>
</feature>
<evidence type="ECO:0000256" key="6">
    <source>
        <dbReference type="ARBA" id="ARBA00022691"/>
    </source>
</evidence>
<keyword evidence="7" id="KW-0479">Metal-binding</keyword>
<feature type="region of interest" description="Disordered" evidence="21">
    <location>
        <begin position="1915"/>
        <end position="1935"/>
    </location>
</feature>
<evidence type="ECO:0000256" key="10">
    <source>
        <dbReference type="ARBA" id="ARBA00022833"/>
    </source>
</evidence>
<evidence type="ECO:0000256" key="4">
    <source>
        <dbReference type="ARBA" id="ARBA00022603"/>
    </source>
</evidence>
<keyword evidence="13" id="KW-0805">Transcription regulation</keyword>
<sequence>MSSEDKTVEPSDQGPSLPSGSAGATSTGSPAQTDKRPRGRPRKDAATTTIAPQAPPTSKTRKKGRARGRAVVVEEEEEEEEDEDGSMDGVEAATSESPPHDATAQQQVDSVEVVTTEGPGETEGKPHSPHVQSPQTGDAAEPSAAGPATTRGAKSSEQLCAFCYCDGRSLLGQGDLRVFDSSPGHERSATGGVGHSSDHRKASQGGGDRTTKPSDSAGEASSGQRDTRNGAESYGELPDPDKASRFWDELAHVGLPGDVDIQSLFEESGQCWAHHRCALWSQGVCVGEGQSLLNVDRSIDSGSTEHCAYCKRLGASIKCCAEGCARLYHYPCAGAAGTFQDIRSLSLLCPDHIELAISRFPDDFICALCDSPGELPDQLFCTSCGQHYHGACLDMAVTPLRRAGWQCPECKVCQTCKNPGEDDKMLVCDMCDKGYHTFCLQPAIDDIPTNGWRCKNCRVCVQCGTRTSGQWHHTSLLCETCVQHQDPSLSCPLCACILDPEHHKDLLSCHSCKRWLHLECERQSSGHADIQPSQGYVCSSCRPTGSQPQHAPPQVEEEEVVPEKDTGGLELSPQTATQSHTDSEPVVLMHTDLEPGLKQLRSPPPLHDPEPELQPVPMHMDTEPEPQPKPIQATAAVCENGHEERQPQQATSDQQPGISVGAAAVDQGTDEVSINKDLGQLHPEMQPAAETHVPSTKSPESPRLTKQEPEKQPMSAQVSREPEQPQDVTGLTKQEPEKQPLPAQVSREPEQPQDVTGMTNQEPEKQALPAQVSSEPEQPQDVTGLTKTVKTEPSSENRALKPSTEDIMTPPTNTKEPSTASVIIKEEPMEVSASDNSGVEQVEGPSSLETAMKARRERKGEPMSEALAGGALEGACALEEMDTTPETENKPKLSHHSPPIEEKPYKTSMERLAEMAASPTHSSPRTMGPSPREPPLHAHPAPGEHSSSVPSTTVILLTPKIGMGKPAISKRKFSPGRPRVKQGAWHGSPHSSVSSPSWSPDQPEGWNVPKTRQLSSGCGSPAWSIRVGRGSGFPGRRRPRGAGLSGRGGRGRARGKNGASPTVNPGVTTMESPYQVKEEEENAMHNTVVIFSSNDSFTLKQDMCVVCGSFGLGAEGRLLACAQCGQCYHPFCVGIKITKVVLNKGWRCLECTVCEACGQATDPGRLLLCDDCDISYHTYCLDPPLQNVPKDSWKCKWCVSCTQCGATSPGLRCEWQNNYTQCAPCGSLATCPFCLQDYSEGEIVVQCRQCDRWIHSSCQGLHSEEDVEKAADSSFDCTMCRVHKASKAPVSKARESIEPAVMTQILTKAKDMDLVRTYTQDGVCLTESGLSQLKSLTAPASRRRKPKPKLKLKIINQNSVAVLQAPLDLLSEHSRDEDMEDHRDADLSLDCEGKSDSSPEREPAEDESKGADGSKKRKRKPYRPGIGGFMVRQRSRPGQGPGKAKRSLSRKDSSGSVSEPPTGKEEGWGEMLPDTPVDEMPHGPDIPEKIKKRYRKKKTKLEEAFPTYLQEAFFGKDLLDKSKQSRQQAVESGLLEEGQAGAGTGPQGDRKHPTTSIMDLSSDPLLSATSASSRPDGPPGPQPSEEPLVDLSEVLNTDADLLRMLGKQTGDSGLDFCPFQVDSSPPPFAGLDIGPLTDRSPARAHSQSGRRTPRTLPDEHLDGIFSPELEMADESILSKLYKIPELEGKDVEDLFTAVLSPSTSHPPQMPQPHGPPGEPGTSLVHPHAGNAMFPRMPMMNGLMGPNQRFPLNPSNPGAGPCIPDNFSPLHRMPFTDNPRDRKFNQMAREAVGPWQGAPGLVHGGPGLTPPPGPGPEGGEAEAMSNAQRSTLKWEKEETLGELATVAPVLYTNVNFPSLKDEFPDWSTRVKQIAKLWRKASSQDRAPYVQKARDNRAALRINKVQMSNESLKRQQSQQIPLSQQPPVSLQLPDEVFDPNIPLDTDLLFKDPLKPKESEHEQEWKFRQQMRQKSRQQAKIEATQKLEQVKNEQLQQQQQQSGSQSEGDGNNSGNQSPSSQHGSNGSMSPMQHSTGGKEGFLRPQLPGTPTSGPPEDVFLRPPPPPPSGGSSQPQSPQVFSPGSSGSRPSSPCDPYAKMVGTPRPPTLGPGASRRMSMESGKSPTSLMDQQDRGRLTSPAHEAFGSPTSMSREMDPYAKPPDTPRPVAADMDPFLKPMGPPRVNQGPQGRLPMGSPVRGDPYSRPMIRQEAYQRMAQNRMILSDPYSRPLLAPIPGSNEQGSVPQSLFKTPMPPPQAQDPFNRPMGHLSDRISQQGDPYSQASLTPRPHDSFTSPPRMAQHHPQGHPFPQPGPIAQLPNRNPYAHAPSTPRPDHFTYDPFAQPPGNPRPSSDPYAQMSGITRPMNDPSCQLPGNRPFFESSYARPPGTPRPHDNYGQSSDPYSQQPNTPRPGMNQFPHPHTQAPGQRMSPGHSMDPYAQQPGTPRPPMGERFSKSPGSQRLAPMDPYASQPGTPRPMSGDMFSQTTRPILSDPYAQAPGTPRPGMGPDGLGRLQVQRPGPLGNQQDHFSTQGVRPQDAPFPHPGSQTPTHHGGMADDGFSPSPSRRPNQTPVHDPYEQAPTPPCPQPAERLEMKEQQGQDPGGQLQRPSQMPGTSSEVQSVSLADSEERLRQRQRIRELILKQQQQRSAIRQENAGNMAPGTPRPWPHEGHGQQCEIFSRPPPPYPGPGPMRFPGPFPGDQRGPFPNEGQFPRGQHPGDPNIRHQGPRFAFPPGGPGPHGGQEFFLRGPHPMQDIHPGMRRSMSVDMAKSVGGNPNPMGLPQHFPPRGLPMQQHNIMGQPFIELRHRAPDSRLRLPFGPNAMDQCPNMDPNLQPQRPPGFMGGPEFRFPPGMNQDGPRMMMGSMGNQQVGQSQLSSSMENLHQQQQAQMQGGTMHRQAQLMRSMSQPASNETQSMSAPSMMTPGPSVGHTDDQGVSMANNHDGVEETVESAVKDLEDVEVKDLVDADLDNLNLDPEEEDGKDLDLETNDLHLDDFLTSGKFDIIAYTDPDLNDIKKDMFNEELELSDHMEDHSDASDFQKALSEKRNFNSSCGGAASSFSNLTSGMGKSEGTAEKYSSSADVKQEVSCRQSAAPSLPSKQKIKMVDGDNLSQASNDRTDQQADGNPNNQSGVLSDSTPVLSSLLIKQQPEDSSPDNQGSGNSMAQPNQDAQNNSQTMDPTSRGEGETSMSTFEIDQSGLTPAQQALLVQTLGQVGPGGHRPLLLEEQPLLLQDLLDQERQEQQQQRQMQAMIRQRSSSDSFFPNIDFDAITDPIMKAKMVALKGINKVMVQNNMGMTPMVMNRFPPGAAAPCPESASAPPQAVGQDGKLTPAVARPNPPNFGSDFVNNAQKAQYEEWLQETQQLLQMQQKFLEEKIGAHRKAKKALCAKQRTAKKAGREFAEEDAEQLKHVTEQQSVVQKQLEQIRKQQKEHAELIEEYQVKQQQGGSGMPPTVMPATVPGMPPMQGVPGGKVPSGPPMNQQPPMNPMMHQVPLHPGQPNAPPQHMPITNQPGWHPGAPMPMGGPNIPSQIPMGNLAQQPSQMPQQIPIENQPQTQPSGVTTPQGSGLKFDDNNPFSEGFQERERRERLREQQERQRVQLMQEVERQRALKQRMEMEQQGLLGSDGGNMAPISQMPFFNAELPQDFMQPQRPQLPQQQQQLGPIFPQQQSMQSGMGSPPAVYMQGGDRRAMMSNGMLPQDMGPGGFGPDTMGLQGANFSQGPLRPRRFSGPGIMPQMPGEGPPFCGDSSTTPLPSNFPGSGQSLIQLYSNIIPEEKGKKKRNRKKKKDNDDSDSIKTPSTPHSDLTAPLTPCRSDTSSTPTRNNAHLFGDQDLSRSPLLGSSTSTHSHSELERQLSGGGLGVGGGQPGGMSSIPSDVARAQALEQERILSNIKLEQTESTECASSDMCSGMGIVKEEGGPAAQSPLHGGGAKGESGGNNELLKHLLKNKQTPLNGPGLPHQRSDESLRSEEEEVATDCKALLLRQSSMDSNGAYSDGQMSGLPEFPGPLLAGQEKKKGRNKRTPKGGERPASRYRKRKKEGEEKQLVHCSTDAIMTQLKQQLSLLPLIEPLIGVNFAHFAPYGSGQLNGENHLSGTFGSAALDGVSDYYSQLAYKQNNLSNPPTPPASLPPTPPPVNRQKMINGFATTEELANKAAAMVSKGLVPKPLHVPFRTEEDLLARAIAQGPKTVDVPASLPTPPHNNQEELSNRLGQEHCKDRDTPDSFVPSSSPESVVGMEISRYPNLSLVKQEPRSPCLSPVLPMLPAPWGKGLAVRLKTELKTEPSGMFFGSHFGPASNDAKPGLVSVAITLRPAAAENVTGVVAAISDLLCVKIPSSYEVSSPPGPDRGPLAMLSGLRGGPQGDLEHRRPGAPVIYPGRGGAGDMGGPHPQGAPGQLIRSRGGGGPQQGMMMQQQQGHPQQHIRFHSDGPGPAAVRGAHQKAPGSPGSKPQWCCHCKVVVLGNGVCKSIKDIPVHKQEQEGLLRSEGNLVFCSHSCFLLYSASTSSSSSQARNTTDTKDSVALLSPDSDQKESLSKAHHQYSNNMSSLDVHCLAQLQPKQSPPSTPPIPFPPASDTLKTPKTDVKSDTIKVTVKLKARGPRAHQEGWHQGKRHKGLRWRKWTVQVVVPRGSSQLPDENQIDELLRKLGASLRPGASLRDQRRCCFCHQLGDGVTDGPARLLNLDLDAWVHLNCALWSTEVYETQAGALINVELALRRGSAVRCAYCQQMGATSGCHRLRCTNIYHFTCALQAHCTFFKDKTMLCHAHRPRGSGSAHGGSGLVLEHELRCFAVFRRVYIQRDEVRQMASAVQQPELGYTFRVGSLVLHAVGQLTPSQMAAFHSTSAIYPVGYEACRIYWSMRHGNRRCRYLCSVEEREEQPEFRVRVIEQGYKDLVLTDSTAKGVWDKVLGPVADKRTEIGTLKLFPVYLKGEDLFGLTVSAVTKITESLPGVEACDRYTFRYGHNPLMELPLIFNPSGSARAMPKTSSPFTAVVIRPQPVSRNTSTTSRCQNTAQGEGGVPYTKPPTVHHRSSQYRWMKSEWRANVYLAASKIQGLGLYAARDIEKNTMVIEYNGTVLRNEVAIKKQRTYKSQNRGVFMFRIDSERVVDASQTGGLARYINHSCAPNCVAEVVTFERGYKIIVTSNRRIEKGEELCFDYQFDCVDGQHKIACHCGTTDCRKRIN</sequence>
<dbReference type="GO" id="GO:0032259">
    <property type="term" value="P:methylation"/>
    <property type="evidence" value="ECO:0007669"/>
    <property type="project" value="UniProtKB-KW"/>
</dbReference>
<dbReference type="PROSITE" id="PS50016">
    <property type="entry name" value="ZF_PHD_2"/>
    <property type="match status" value="6"/>
</dbReference>
<dbReference type="KEGG" id="otw:112226861"/>
<feature type="region of interest" description="Disordered" evidence="21">
    <location>
        <begin position="541"/>
        <end position="629"/>
    </location>
</feature>
<dbReference type="CDD" id="cd15513">
    <property type="entry name" value="PHD5_KMT2C_like"/>
    <property type="match status" value="1"/>
</dbReference>
<keyword evidence="28" id="KW-1185">Reference proteome</keyword>
<dbReference type="InterPro" id="IPR003888">
    <property type="entry name" value="FYrich_N"/>
</dbReference>
<feature type="region of interest" description="Disordered" evidence="21">
    <location>
        <begin position="3986"/>
        <end position="4042"/>
    </location>
</feature>
<dbReference type="InterPro" id="IPR000637">
    <property type="entry name" value="HMGI/Y_DNA-bd_CS"/>
</dbReference>
<feature type="region of interest" description="Disordered" evidence="21">
    <location>
        <begin position="3306"/>
        <end position="3338"/>
    </location>
</feature>
<feature type="compositionally biased region" description="Polar residues" evidence="21">
    <location>
        <begin position="3147"/>
        <end position="3176"/>
    </location>
</feature>
<evidence type="ECO:0000256" key="14">
    <source>
        <dbReference type="ARBA" id="ARBA00023054"/>
    </source>
</evidence>
<evidence type="ECO:0000259" key="24">
    <source>
        <dbReference type="PROSITE" id="PS50280"/>
    </source>
</evidence>
<dbReference type="Pfam" id="PF05964">
    <property type="entry name" value="FYRN"/>
    <property type="match status" value="1"/>
</dbReference>
<evidence type="ECO:0000313" key="28">
    <source>
        <dbReference type="Proteomes" id="UP000694402"/>
    </source>
</evidence>
<feature type="compositionally biased region" description="Basic residues" evidence="21">
    <location>
        <begin position="968"/>
        <end position="980"/>
    </location>
</feature>
<dbReference type="FunFam" id="3.30.40.10:FF:000095">
    <property type="entry name" value="Histone-lysine N-methyltransferase 2C"/>
    <property type="match status" value="1"/>
</dbReference>
<keyword evidence="12" id="KW-0007">Acetylation</keyword>
<feature type="compositionally biased region" description="Basic and acidic residues" evidence="21">
    <location>
        <begin position="1479"/>
        <end position="1489"/>
    </location>
</feature>
<feature type="compositionally biased region" description="Low complexity" evidence="21">
    <location>
        <begin position="1915"/>
        <end position="1931"/>
    </location>
</feature>
<dbReference type="InterPro" id="IPR047004">
    <property type="entry name" value="KMT2C_PHD2"/>
</dbReference>
<feature type="region of interest" description="Disordered" evidence="21">
    <location>
        <begin position="1522"/>
        <end position="1593"/>
    </location>
</feature>
<feature type="compositionally biased region" description="Polar residues" evidence="21">
    <location>
        <begin position="3810"/>
        <end position="3821"/>
    </location>
</feature>
<dbReference type="Pfam" id="PF05965">
    <property type="entry name" value="FYRC"/>
    <property type="match status" value="1"/>
</dbReference>
<evidence type="ECO:0000256" key="1">
    <source>
        <dbReference type="ARBA" id="ARBA00004123"/>
    </source>
</evidence>
<dbReference type="Ensembl" id="ENSOTST00005117263.1">
    <property type="protein sequence ID" value="ENSOTSP00005115783.1"/>
    <property type="gene ID" value="ENSOTSG00005012567.2"/>
</dbReference>
<feature type="domain" description="PHD-type" evidence="26">
    <location>
        <begin position="4657"/>
        <end position="4765"/>
    </location>
</feature>
<dbReference type="PROSITE" id="PS50280">
    <property type="entry name" value="SET"/>
    <property type="match status" value="1"/>
</dbReference>
<keyword evidence="16" id="KW-0539">Nucleus</keyword>
<dbReference type="GO" id="GO:0045944">
    <property type="term" value="P:positive regulation of transcription by RNA polymerase II"/>
    <property type="evidence" value="ECO:0007669"/>
    <property type="project" value="TreeGrafter"/>
</dbReference>
<feature type="region of interest" description="Disordered" evidence="21">
    <location>
        <begin position="3106"/>
        <end position="3132"/>
    </location>
</feature>
<evidence type="ECO:0000259" key="26">
    <source>
        <dbReference type="PROSITE" id="PS51805"/>
    </source>
</evidence>
<feature type="compositionally biased region" description="Basic and acidic residues" evidence="21">
    <location>
        <begin position="898"/>
        <end position="913"/>
    </location>
</feature>
<evidence type="ECO:0000256" key="3">
    <source>
        <dbReference type="ARBA" id="ARBA00022553"/>
    </source>
</evidence>
<proteinExistence type="predicted"/>
<gene>
    <name evidence="27" type="primary">LOC112226861</name>
</gene>
<feature type="compositionally biased region" description="Low complexity" evidence="21">
    <location>
        <begin position="988"/>
        <end position="1000"/>
    </location>
</feature>
<reference evidence="27" key="2">
    <citation type="submission" date="2025-08" db="UniProtKB">
        <authorList>
            <consortium name="Ensembl"/>
        </authorList>
    </citation>
    <scope>IDENTIFICATION</scope>
</reference>
<feature type="compositionally biased region" description="Polar residues" evidence="21">
    <location>
        <begin position="2268"/>
        <end position="2281"/>
    </location>
</feature>
<dbReference type="InterPro" id="IPR019787">
    <property type="entry name" value="Znf_PHD-finger"/>
</dbReference>
<feature type="compositionally biased region" description="Basic and acidic residues" evidence="21">
    <location>
        <begin position="1953"/>
        <end position="1964"/>
    </location>
</feature>
<feature type="compositionally biased region" description="Polar residues" evidence="21">
    <location>
        <begin position="4998"/>
        <end position="5012"/>
    </location>
</feature>
<evidence type="ECO:0000256" key="11">
    <source>
        <dbReference type="ARBA" id="ARBA00022853"/>
    </source>
</evidence>
<accession>A0AAZ3PHZ7</accession>
<feature type="compositionally biased region" description="Low complexity" evidence="21">
    <location>
        <begin position="3306"/>
        <end position="3319"/>
    </location>
</feature>
<feature type="compositionally biased region" description="Basic and acidic residues" evidence="21">
    <location>
        <begin position="1375"/>
        <end position="1414"/>
    </location>
</feature>
<feature type="compositionally biased region" description="Low complexity" evidence="21">
    <location>
        <begin position="2066"/>
        <end position="2088"/>
    </location>
</feature>
<dbReference type="CDD" id="cd15594">
    <property type="entry name" value="PHD2_KMT2C"/>
    <property type="match status" value="1"/>
</dbReference>
<keyword evidence="3" id="KW-0597">Phosphoprotein</keyword>
<feature type="domain" description="PHD-type" evidence="22">
    <location>
        <begin position="410"/>
        <end position="460"/>
    </location>
</feature>
<feature type="compositionally biased region" description="Polar residues" evidence="21">
    <location>
        <begin position="2603"/>
        <end position="2620"/>
    </location>
</feature>
<evidence type="ECO:0000313" key="27">
    <source>
        <dbReference type="Ensembl" id="ENSOTSP00005115783.1"/>
    </source>
</evidence>
<dbReference type="SMART" id="SM00541">
    <property type="entry name" value="FYRN"/>
    <property type="match status" value="1"/>
</dbReference>
<feature type="region of interest" description="Disordered" evidence="21">
    <location>
        <begin position="2720"/>
        <end position="2740"/>
    </location>
</feature>
<feature type="domain" description="PHD-type" evidence="22">
    <location>
        <begin position="1101"/>
        <end position="1154"/>
    </location>
</feature>
<feature type="region of interest" description="Disordered" evidence="21">
    <location>
        <begin position="3545"/>
        <end position="3582"/>
    </location>
</feature>
<feature type="compositionally biased region" description="Polar residues" evidence="21">
    <location>
        <begin position="810"/>
        <end position="821"/>
    </location>
</feature>
<feature type="compositionally biased region" description="Basic and acidic residues" evidence="21">
    <location>
        <begin position="789"/>
        <end position="799"/>
    </location>
</feature>
<feature type="region of interest" description="Disordered" evidence="21">
    <location>
        <begin position="3912"/>
        <end position="3970"/>
    </location>
</feature>
<dbReference type="GeneID" id="112226861"/>
<feature type="region of interest" description="Disordered" evidence="21">
    <location>
        <begin position="1"/>
        <end position="154"/>
    </location>
</feature>
<dbReference type="FunFam" id="3.30.160.360:FF:000001">
    <property type="entry name" value="Histone-lysine N-methyltransferase"/>
    <property type="match status" value="1"/>
</dbReference>
<evidence type="ECO:0000259" key="22">
    <source>
        <dbReference type="PROSITE" id="PS50016"/>
    </source>
</evidence>
<feature type="domain" description="PHD-type" evidence="22">
    <location>
        <begin position="1151"/>
        <end position="1201"/>
    </location>
</feature>
<dbReference type="FunFam" id="3.30.40.10:FF:001142">
    <property type="entry name" value="Histone-lysine N-methyltransferase"/>
    <property type="match status" value="1"/>
</dbReference>
<evidence type="ECO:0000256" key="9">
    <source>
        <dbReference type="ARBA" id="ARBA00022771"/>
    </source>
</evidence>
<dbReference type="RefSeq" id="XP_024247253.2">
    <property type="nucleotide sequence ID" value="XM_024391485.2"/>
</dbReference>
<feature type="domain" description="PHD-type" evidence="22">
    <location>
        <begin position="363"/>
        <end position="413"/>
    </location>
</feature>
<evidence type="ECO:0000256" key="8">
    <source>
        <dbReference type="ARBA" id="ARBA00022737"/>
    </source>
</evidence>
<feature type="compositionally biased region" description="Pro residues" evidence="21">
    <location>
        <begin position="4557"/>
        <end position="4569"/>
    </location>
</feature>
<evidence type="ECO:0000259" key="25">
    <source>
        <dbReference type="PROSITE" id="PS50868"/>
    </source>
</evidence>
<dbReference type="SMART" id="SM00184">
    <property type="entry name" value="RING"/>
    <property type="match status" value="5"/>
</dbReference>
<feature type="compositionally biased region" description="Low complexity" evidence="21">
    <location>
        <begin position="1989"/>
        <end position="2027"/>
    </location>
</feature>
<keyword evidence="8" id="KW-0677">Repeat</keyword>
<evidence type="ECO:0000256" key="5">
    <source>
        <dbReference type="ARBA" id="ARBA00022679"/>
    </source>
</evidence>
<dbReference type="PROSITE" id="PS51805">
    <property type="entry name" value="EPHD"/>
    <property type="match status" value="2"/>
</dbReference>
<dbReference type="SMART" id="SM00542">
    <property type="entry name" value="FYRC"/>
    <property type="match status" value="1"/>
</dbReference>
<feature type="domain" description="SET" evidence="24">
    <location>
        <begin position="5041"/>
        <end position="5157"/>
    </location>
</feature>
<dbReference type="PROSITE" id="PS50868">
    <property type="entry name" value="POST_SET"/>
    <property type="match status" value="1"/>
</dbReference>
<feature type="domain" description="PHD-type" evidence="26">
    <location>
        <begin position="249"/>
        <end position="353"/>
    </location>
</feature>
<keyword evidence="4" id="KW-0489">Methyltransferase</keyword>
<organism evidence="27 28">
    <name type="scientific">Oncorhynchus tshawytscha</name>
    <name type="common">Chinook salmon</name>
    <name type="synonym">Salmo tshawytscha</name>
    <dbReference type="NCBI Taxonomy" id="74940"/>
    <lineage>
        <taxon>Eukaryota</taxon>
        <taxon>Metazoa</taxon>
        <taxon>Chordata</taxon>
        <taxon>Craniata</taxon>
        <taxon>Vertebrata</taxon>
        <taxon>Euteleostomi</taxon>
        <taxon>Actinopterygii</taxon>
        <taxon>Neopterygii</taxon>
        <taxon>Teleostei</taxon>
        <taxon>Protacanthopterygii</taxon>
        <taxon>Salmoniformes</taxon>
        <taxon>Salmonidae</taxon>
        <taxon>Salmoninae</taxon>
        <taxon>Oncorhynchus</taxon>
    </lineage>
</organism>
<dbReference type="InterPro" id="IPR001841">
    <property type="entry name" value="Znf_RING"/>
</dbReference>
<feature type="domain" description="RING-type" evidence="23">
    <location>
        <begin position="366"/>
        <end position="411"/>
    </location>
</feature>
<feature type="region of interest" description="Disordered" evidence="21">
    <location>
        <begin position="2639"/>
        <end position="2670"/>
    </location>
</feature>
<dbReference type="FunFam" id="3.30.40.10:FF:000002">
    <property type="entry name" value="Histone-lysine N-methyltransferase"/>
    <property type="match status" value="1"/>
</dbReference>
<dbReference type="InterPro" id="IPR037877">
    <property type="entry name" value="PHD3_KMT2C"/>
</dbReference>
<dbReference type="SMART" id="SM00317">
    <property type="entry name" value="SET"/>
    <property type="match status" value="1"/>
</dbReference>
<feature type="compositionally biased region" description="Low complexity" evidence="21">
    <location>
        <begin position="4405"/>
        <end position="4419"/>
    </location>
</feature>
<keyword evidence="14 20" id="KW-0175">Coiled coil</keyword>
<feature type="compositionally biased region" description="Gly residues" evidence="21">
    <location>
        <begin position="3853"/>
        <end position="3863"/>
    </location>
</feature>
<dbReference type="Pfam" id="PF00628">
    <property type="entry name" value="PHD"/>
    <property type="match status" value="4"/>
</dbReference>
<reference evidence="28" key="1">
    <citation type="journal article" date="2018" name="PLoS ONE">
        <title>Chinook salmon (Oncorhynchus tshawytscha) genome and transcriptome.</title>
        <authorList>
            <person name="Christensen K.A."/>
            <person name="Leong J.S."/>
            <person name="Sakhrani D."/>
            <person name="Biagi C.A."/>
            <person name="Minkley D.R."/>
            <person name="Withler R.E."/>
            <person name="Rondeau E.B."/>
            <person name="Koop B.F."/>
            <person name="Devlin R.H."/>
        </authorList>
    </citation>
    <scope>NUCLEOTIDE SEQUENCE [LARGE SCALE GENOMIC DNA]</scope>
</reference>
<feature type="compositionally biased region" description="Polar residues" evidence="21">
    <location>
        <begin position="2234"/>
        <end position="2245"/>
    </location>
</feature>
<evidence type="ECO:0000259" key="23">
    <source>
        <dbReference type="PROSITE" id="PS50089"/>
    </source>
</evidence>
<dbReference type="InterPro" id="IPR001214">
    <property type="entry name" value="SET_dom"/>
</dbReference>
<comment type="subcellular location">
    <subcellularLocation>
        <location evidence="1">Nucleus</location>
    </subcellularLocation>
</comment>
<keyword evidence="2" id="KW-0488">Methylation</keyword>
<evidence type="ECO:0000256" key="16">
    <source>
        <dbReference type="ARBA" id="ARBA00023242"/>
    </source>
</evidence>
<feature type="compositionally biased region" description="Polar residues" evidence="21">
    <location>
        <begin position="2392"/>
        <end position="2404"/>
    </location>
</feature>
<feature type="compositionally biased region" description="Low complexity" evidence="21">
    <location>
        <begin position="14"/>
        <end position="32"/>
    </location>
</feature>
<feature type="region of interest" description="Disordered" evidence="21">
    <location>
        <begin position="4335"/>
        <end position="4444"/>
    </location>
</feature>
<dbReference type="SMART" id="SM00249">
    <property type="entry name" value="PHD"/>
    <property type="match status" value="8"/>
</dbReference>
<dbReference type="InterPro" id="IPR003616">
    <property type="entry name" value="Post-SET_dom"/>
</dbReference>
<evidence type="ECO:0000256" key="15">
    <source>
        <dbReference type="ARBA" id="ARBA00023163"/>
    </source>
</evidence>
<evidence type="ECO:0000256" key="20">
    <source>
        <dbReference type="SAM" id="Coils"/>
    </source>
</evidence>
<evidence type="ECO:0000256" key="17">
    <source>
        <dbReference type="ARBA" id="ARBA00023620"/>
    </source>
</evidence>
<evidence type="ECO:0000256" key="12">
    <source>
        <dbReference type="ARBA" id="ARBA00022990"/>
    </source>
</evidence>
<feature type="compositionally biased region" description="Polar residues" evidence="21">
    <location>
        <begin position="3744"/>
        <end position="3766"/>
    </location>
</feature>
<dbReference type="CDD" id="cd15511">
    <property type="entry name" value="PHD3_KMT2C"/>
    <property type="match status" value="1"/>
</dbReference>
<keyword evidence="6" id="KW-0949">S-adenosyl-L-methionine</keyword>
<keyword evidence="11" id="KW-0156">Chromatin regulator</keyword>
<comment type="catalytic activity">
    <reaction evidence="18">
        <text>L-lysyl(4)-[histone H3] + S-adenosyl-L-methionine = N(6)-methyl-L-lysyl(4)-[histone H3] + S-adenosyl-L-homocysteine + H(+)</text>
        <dbReference type="Rhea" id="RHEA:60264"/>
        <dbReference type="Rhea" id="RHEA-COMP:15543"/>
        <dbReference type="Rhea" id="RHEA-COMP:15547"/>
        <dbReference type="ChEBI" id="CHEBI:15378"/>
        <dbReference type="ChEBI" id="CHEBI:29969"/>
        <dbReference type="ChEBI" id="CHEBI:57856"/>
        <dbReference type="ChEBI" id="CHEBI:59789"/>
        <dbReference type="ChEBI" id="CHEBI:61929"/>
        <dbReference type="EC" id="2.1.1.364"/>
    </reaction>
    <physiologicalReaction direction="left-to-right" evidence="18">
        <dbReference type="Rhea" id="RHEA:60265"/>
    </physiologicalReaction>
</comment>
<feature type="coiled-coil region" evidence="20">
    <location>
        <begin position="3405"/>
        <end position="3442"/>
    </location>
</feature>
<dbReference type="FunFam" id="3.30.40.10:FF:000080">
    <property type="entry name" value="Histone-lysine N-methyltransferase 2C"/>
    <property type="match status" value="1"/>
</dbReference>